<evidence type="ECO:0000256" key="2">
    <source>
        <dbReference type="RuleBase" id="RU362097"/>
    </source>
</evidence>
<gene>
    <name evidence="4" type="ORF">HUO12_12605</name>
</gene>
<dbReference type="Proteomes" id="UP000546031">
    <property type="component" value="Unassembled WGS sequence"/>
</dbReference>
<proteinExistence type="inferred from homology"/>
<keyword evidence="5" id="KW-1185">Reference proteome</keyword>
<accession>A0A850HDM2</accession>
<dbReference type="GO" id="GO:0015562">
    <property type="term" value="F:efflux transmembrane transporter activity"/>
    <property type="evidence" value="ECO:0007669"/>
    <property type="project" value="InterPro"/>
</dbReference>
<dbReference type="PANTHER" id="PTHR30203">
    <property type="entry name" value="OUTER MEMBRANE CATION EFFLUX PROTEIN"/>
    <property type="match status" value="1"/>
</dbReference>
<protein>
    <submittedName>
        <fullName evidence="4">TolC family protein</fullName>
    </submittedName>
</protein>
<keyword evidence="2" id="KW-0472">Membrane</keyword>
<keyword evidence="3" id="KW-0175">Coiled coil</keyword>
<dbReference type="EMBL" id="JABWTA010000001">
    <property type="protein sequence ID" value="NVE95740.1"/>
    <property type="molecule type" value="Genomic_DNA"/>
</dbReference>
<dbReference type="Gene3D" id="1.20.1600.10">
    <property type="entry name" value="Outer membrane efflux proteins (OEP)"/>
    <property type="match status" value="1"/>
</dbReference>
<dbReference type="InterPro" id="IPR010131">
    <property type="entry name" value="MdtP/NodT-like"/>
</dbReference>
<dbReference type="InterPro" id="IPR003423">
    <property type="entry name" value="OMP_efflux"/>
</dbReference>
<organism evidence="4 5">
    <name type="scientific">Altererythrobacter lutimaris</name>
    <dbReference type="NCBI Taxonomy" id="2743979"/>
    <lineage>
        <taxon>Bacteria</taxon>
        <taxon>Pseudomonadati</taxon>
        <taxon>Pseudomonadota</taxon>
        <taxon>Alphaproteobacteria</taxon>
        <taxon>Sphingomonadales</taxon>
        <taxon>Erythrobacteraceae</taxon>
        <taxon>Altererythrobacter</taxon>
    </lineage>
</organism>
<keyword evidence="2" id="KW-0812">Transmembrane</keyword>
<dbReference type="NCBIfam" id="TIGR01845">
    <property type="entry name" value="outer_NodT"/>
    <property type="match status" value="1"/>
</dbReference>
<keyword evidence="2" id="KW-1134">Transmembrane beta strand</keyword>
<keyword evidence="2" id="KW-0732">Signal</keyword>
<feature type="coiled-coil region" evidence="3">
    <location>
        <begin position="393"/>
        <end position="420"/>
    </location>
</feature>
<comment type="similarity">
    <text evidence="1 2">Belongs to the outer membrane factor (OMF) (TC 1.B.17) family.</text>
</comment>
<dbReference type="AlphaFoldDB" id="A0A850HDM2"/>
<keyword evidence="2" id="KW-0564">Palmitate</keyword>
<dbReference type="Pfam" id="PF02321">
    <property type="entry name" value="OEP"/>
    <property type="match status" value="2"/>
</dbReference>
<dbReference type="PROSITE" id="PS51257">
    <property type="entry name" value="PROKAR_LIPOPROTEIN"/>
    <property type="match status" value="1"/>
</dbReference>
<reference evidence="4 5" key="1">
    <citation type="submission" date="2020-06" db="EMBL/GenBank/DDBJ databases">
        <title>Altererythrobacter lutimaris sp. nov., a marine bacterium isolated from a tidal flat.</title>
        <authorList>
            <person name="Kim D."/>
            <person name="Yoo Y."/>
            <person name="Kim J.-J."/>
        </authorList>
    </citation>
    <scope>NUCLEOTIDE SEQUENCE [LARGE SCALE GENOMIC DNA]</scope>
    <source>
        <strain evidence="4 5">JGD-16</strain>
    </source>
</reference>
<name>A0A850HDM2_9SPHN</name>
<keyword evidence="2" id="KW-0449">Lipoprotein</keyword>
<comment type="caution">
    <text evidence="4">The sequence shown here is derived from an EMBL/GenBank/DDBJ whole genome shotgun (WGS) entry which is preliminary data.</text>
</comment>
<dbReference type="Gene3D" id="2.20.200.10">
    <property type="entry name" value="Outer membrane efflux proteins (OEP)"/>
    <property type="match status" value="1"/>
</dbReference>
<dbReference type="GO" id="GO:0005886">
    <property type="term" value="C:plasma membrane"/>
    <property type="evidence" value="ECO:0007669"/>
    <property type="project" value="UniProtKB-SubCell"/>
</dbReference>
<feature type="signal peptide" evidence="2">
    <location>
        <begin position="1"/>
        <end position="20"/>
    </location>
</feature>
<dbReference type="RefSeq" id="WP_176273936.1">
    <property type="nucleotide sequence ID" value="NZ_JABWTA010000001.1"/>
</dbReference>
<feature type="chain" id="PRO_5033095181" evidence="2">
    <location>
        <begin position="21"/>
        <end position="480"/>
    </location>
</feature>
<evidence type="ECO:0000313" key="4">
    <source>
        <dbReference type="EMBL" id="NVE95740.1"/>
    </source>
</evidence>
<sequence>MNLRALLIASAALTLSACVAGPPPEIATPTPELPSEFVYSPDDGESGALADLLPNEDPAFAALTGAALENAPSLAEALARVDAARAQARRAGAERLPNIGADASVTATRINPAQFGSDLPPGVEFATEQTSYGANIVGSWEIDIFGRLKASERAALARVDSASASAEAVRIALTSEIAGAVIDWRTLAGREAALAQDLAAAERLAGLASEREVAGLAPGFDRVRAEAAASQSRSRLAALYGERARILGRLVTLTGLDSVTIGSVLLEDVIATDLPAAPVAMPSTLLTTRPDVQAAGAELLAADADLAAAARARFPRLTLSGTLGLLAFDLGSLFDGDSQVYTAGGSLLAPLLDFGRIQSQIDAGAANNRAAFAAYRGAVFTALGEAEAAYGQVTGADRQAEAAAQENADLERAASLAETRYKAGLADFLTVLEARRAADASGERLAMAMGQAQRARIILWQALGGAEAKPQSDQSAKNSQ</sequence>
<dbReference type="SUPFAM" id="SSF56954">
    <property type="entry name" value="Outer membrane efflux proteins (OEP)"/>
    <property type="match status" value="1"/>
</dbReference>
<comment type="subcellular location">
    <subcellularLocation>
        <location evidence="2">Cell membrane</location>
        <topology evidence="2">Lipid-anchor</topology>
    </subcellularLocation>
</comment>
<evidence type="ECO:0000256" key="3">
    <source>
        <dbReference type="SAM" id="Coils"/>
    </source>
</evidence>
<evidence type="ECO:0000313" key="5">
    <source>
        <dbReference type="Proteomes" id="UP000546031"/>
    </source>
</evidence>
<evidence type="ECO:0000256" key="1">
    <source>
        <dbReference type="ARBA" id="ARBA00007613"/>
    </source>
</evidence>